<comment type="caution">
    <text evidence="1">The sequence shown here is derived from an EMBL/GenBank/DDBJ whole genome shotgun (WGS) entry which is preliminary data.</text>
</comment>
<evidence type="ECO:0000313" key="2">
    <source>
        <dbReference type="Proteomes" id="UP001162156"/>
    </source>
</evidence>
<protein>
    <submittedName>
        <fullName evidence="1">Uncharacterized protein</fullName>
    </submittedName>
</protein>
<name>A0AAV8Z6X1_9CUCU</name>
<keyword evidence="2" id="KW-1185">Reference proteome</keyword>
<organism evidence="1 2">
    <name type="scientific">Rhamnusium bicolor</name>
    <dbReference type="NCBI Taxonomy" id="1586634"/>
    <lineage>
        <taxon>Eukaryota</taxon>
        <taxon>Metazoa</taxon>
        <taxon>Ecdysozoa</taxon>
        <taxon>Arthropoda</taxon>
        <taxon>Hexapoda</taxon>
        <taxon>Insecta</taxon>
        <taxon>Pterygota</taxon>
        <taxon>Neoptera</taxon>
        <taxon>Endopterygota</taxon>
        <taxon>Coleoptera</taxon>
        <taxon>Polyphaga</taxon>
        <taxon>Cucujiformia</taxon>
        <taxon>Chrysomeloidea</taxon>
        <taxon>Cerambycidae</taxon>
        <taxon>Lepturinae</taxon>
        <taxon>Rhagiini</taxon>
        <taxon>Rhamnusium</taxon>
    </lineage>
</organism>
<dbReference type="EMBL" id="JANEYF010001706">
    <property type="protein sequence ID" value="KAJ8958977.1"/>
    <property type="molecule type" value="Genomic_DNA"/>
</dbReference>
<dbReference type="Proteomes" id="UP001162156">
    <property type="component" value="Unassembled WGS sequence"/>
</dbReference>
<proteinExistence type="predicted"/>
<sequence>MEPGNTNSAITNLTKQFDVIKKFYPTASYSCYDTLKTHGRRKKHNILFKSEYKSKVSVSKSQDIITAPSKNRLVLPKQCISLIVLPSQIRATINREIQTDDDKPKLRSKMTQVNRDIVVASQNTQQTQTGSKHIQFTVETQTIGDFLNINRKNMVDILSESGNQKSSITQTDVIESRSTSCNTSFNLDDFEFTLKPEVEKNSLGTQTSHGECTNIYSASTTTHDSIHTDTSDLLAETLNDNMSNFEFYNCNMETQTDIMLDGDIFNCDYYMSHMYTQTCDEILNDLGFSDIQTQTVLDDMLRSVESQTMMSHGKKCNIICKDTSHMETQTDMEFRHMLEVINS</sequence>
<evidence type="ECO:0000313" key="1">
    <source>
        <dbReference type="EMBL" id="KAJ8958977.1"/>
    </source>
</evidence>
<gene>
    <name evidence="1" type="ORF">NQ314_006341</name>
</gene>
<dbReference type="AlphaFoldDB" id="A0AAV8Z6X1"/>
<reference evidence="1" key="1">
    <citation type="journal article" date="2023" name="Insect Mol. Biol.">
        <title>Genome sequencing provides insights into the evolution of gene families encoding plant cell wall-degrading enzymes in longhorned beetles.</title>
        <authorList>
            <person name="Shin N.R."/>
            <person name="Okamura Y."/>
            <person name="Kirsch R."/>
            <person name="Pauchet Y."/>
        </authorList>
    </citation>
    <scope>NUCLEOTIDE SEQUENCE</scope>
    <source>
        <strain evidence="1">RBIC_L_NR</strain>
    </source>
</reference>
<accession>A0AAV8Z6X1</accession>